<evidence type="ECO:0000313" key="5">
    <source>
        <dbReference type="Proteomes" id="UP000054304"/>
    </source>
</evidence>
<dbReference type="Gene3D" id="3.30.70.330">
    <property type="match status" value="1"/>
</dbReference>
<dbReference type="STRING" id="1245769.A0A0C7MRU1"/>
<reference evidence="4 5" key="1">
    <citation type="submission" date="2014-12" db="EMBL/GenBank/DDBJ databases">
        <authorList>
            <person name="Neuveglise Cecile"/>
        </authorList>
    </citation>
    <scope>NUCLEOTIDE SEQUENCE [LARGE SCALE GENOMIC DNA]</scope>
    <source>
        <strain evidence="4 5">CBS 12615</strain>
    </source>
</reference>
<evidence type="ECO:0000313" key="4">
    <source>
        <dbReference type="EMBL" id="CEP62639.1"/>
    </source>
</evidence>
<dbReference type="SUPFAM" id="SSF54928">
    <property type="entry name" value="RNA-binding domain, RBD"/>
    <property type="match status" value="1"/>
</dbReference>
<dbReference type="EMBL" id="LN736365">
    <property type="protein sequence ID" value="CEP62639.1"/>
    <property type="molecule type" value="Genomic_DNA"/>
</dbReference>
<dbReference type="GeneID" id="34686109"/>
<sequence length="192" mass="22022">MSIDDDLNSIIGDNLFEKYRRRDLRNGLASRIGRDASESREASRRDLDPRSYSKSARLYNDEDINSSIAKPKKRLRITQIPLDVSDFVVEDLVKEVAAPIYANFYDHPESRTGIFEFEDPTQLEEVAKAFADREINGSKVSVEIYELKSRQNRRVQKKGHGGKRGERGGRRGPTEKPTAEQLDNELDAYMRD</sequence>
<dbReference type="GO" id="GO:0016973">
    <property type="term" value="P:poly(A)+ mRNA export from nucleus"/>
    <property type="evidence" value="ECO:0007669"/>
    <property type="project" value="EnsemblFungi"/>
</dbReference>
<dbReference type="InterPro" id="IPR025715">
    <property type="entry name" value="FoP_C"/>
</dbReference>
<accession>A0A0C7MRU1</accession>
<dbReference type="AlphaFoldDB" id="A0A0C7MRU1"/>
<dbReference type="GO" id="GO:0005634">
    <property type="term" value="C:nucleus"/>
    <property type="evidence" value="ECO:0007669"/>
    <property type="project" value="EnsemblFungi"/>
</dbReference>
<name>A0A0C7MRU1_9SACH</name>
<organism evidence="4 5">
    <name type="scientific">Lachancea lanzarotensis</name>
    <dbReference type="NCBI Taxonomy" id="1245769"/>
    <lineage>
        <taxon>Eukaryota</taxon>
        <taxon>Fungi</taxon>
        <taxon>Dikarya</taxon>
        <taxon>Ascomycota</taxon>
        <taxon>Saccharomycotina</taxon>
        <taxon>Saccharomycetes</taxon>
        <taxon>Saccharomycetales</taxon>
        <taxon>Saccharomycetaceae</taxon>
        <taxon>Lachancea</taxon>
    </lineage>
</organism>
<keyword evidence="5" id="KW-1185">Reference proteome</keyword>
<dbReference type="GO" id="GO:0003723">
    <property type="term" value="F:RNA binding"/>
    <property type="evidence" value="ECO:0007669"/>
    <property type="project" value="UniProtKB-KW"/>
</dbReference>
<protein>
    <submittedName>
        <fullName evidence="4">LALA0S06e00298g1_1</fullName>
    </submittedName>
</protein>
<dbReference type="Proteomes" id="UP000054304">
    <property type="component" value="Unassembled WGS sequence"/>
</dbReference>
<evidence type="ECO:0000256" key="2">
    <source>
        <dbReference type="SAM" id="MobiDB-lite"/>
    </source>
</evidence>
<feature type="compositionally biased region" description="Basic and acidic residues" evidence="2">
    <location>
        <begin position="33"/>
        <end position="51"/>
    </location>
</feature>
<feature type="compositionally biased region" description="Basic residues" evidence="2">
    <location>
        <begin position="151"/>
        <end position="162"/>
    </location>
</feature>
<feature type="compositionally biased region" description="Basic and acidic residues" evidence="2">
    <location>
        <begin position="163"/>
        <end position="178"/>
    </location>
</feature>
<dbReference type="InterPro" id="IPR012677">
    <property type="entry name" value="Nucleotide-bd_a/b_plait_sf"/>
</dbReference>
<gene>
    <name evidence="4" type="ORF">LALA0_S06e00298g</name>
</gene>
<evidence type="ECO:0000256" key="1">
    <source>
        <dbReference type="ARBA" id="ARBA00022884"/>
    </source>
</evidence>
<dbReference type="RefSeq" id="XP_022628863.1">
    <property type="nucleotide sequence ID" value="XM_022771684.1"/>
</dbReference>
<dbReference type="OrthoDB" id="1099063at2759"/>
<proteinExistence type="predicted"/>
<feature type="region of interest" description="Disordered" evidence="2">
    <location>
        <begin position="151"/>
        <end position="192"/>
    </location>
</feature>
<dbReference type="SMART" id="SM01218">
    <property type="entry name" value="FoP_duplication"/>
    <property type="match status" value="1"/>
</dbReference>
<feature type="region of interest" description="Disordered" evidence="2">
    <location>
        <begin position="33"/>
        <end position="52"/>
    </location>
</feature>
<dbReference type="HOGENOM" id="CLU_111217_0_0_1"/>
<dbReference type="Pfam" id="PF13865">
    <property type="entry name" value="FoP_duplication"/>
    <property type="match status" value="1"/>
</dbReference>
<keyword evidence="1" id="KW-0694">RNA-binding</keyword>
<dbReference type="InterPro" id="IPR035979">
    <property type="entry name" value="RBD_domain_sf"/>
</dbReference>
<evidence type="ECO:0000259" key="3">
    <source>
        <dbReference type="SMART" id="SM01218"/>
    </source>
</evidence>
<feature type="domain" description="Chromatin target of PRMT1 protein C-terminal" evidence="3">
    <location>
        <begin position="131"/>
        <end position="192"/>
    </location>
</feature>